<sequence length="208" mass="21904">MKKASPNLFSSPFINNGDTGAEVKATEGKAVDGDTTGGCPISGPLGSRNILVTQEPTHGASQGPSVEVESTRKGEGLMRQPIIHRRARASVERSGLVIGVESTKKRGLEVCEEHTESKRLFLDLESPAPNQDVNLFSPLKTFCAKPVAAKHKGVRKASLRRKLQQGGGDFTNASGREAFVPLGRNVGSQEDVNATGGVAGLNVPPTPP</sequence>
<proteinExistence type="predicted"/>
<name>A0A6A1W2B7_9ROSI</name>
<evidence type="ECO:0000313" key="2">
    <source>
        <dbReference type="EMBL" id="KAB1218476.1"/>
    </source>
</evidence>
<dbReference type="EMBL" id="RXIC02000021">
    <property type="protein sequence ID" value="KAB1218476.1"/>
    <property type="molecule type" value="Genomic_DNA"/>
</dbReference>
<accession>A0A6A1W2B7</accession>
<protein>
    <submittedName>
        <fullName evidence="2">Uncharacterized protein</fullName>
    </submittedName>
</protein>
<feature type="compositionally biased region" description="Polar residues" evidence="1">
    <location>
        <begin position="50"/>
        <end position="64"/>
    </location>
</feature>
<organism evidence="2 3">
    <name type="scientific">Morella rubra</name>
    <name type="common">Chinese bayberry</name>
    <dbReference type="NCBI Taxonomy" id="262757"/>
    <lineage>
        <taxon>Eukaryota</taxon>
        <taxon>Viridiplantae</taxon>
        <taxon>Streptophyta</taxon>
        <taxon>Embryophyta</taxon>
        <taxon>Tracheophyta</taxon>
        <taxon>Spermatophyta</taxon>
        <taxon>Magnoliopsida</taxon>
        <taxon>eudicotyledons</taxon>
        <taxon>Gunneridae</taxon>
        <taxon>Pentapetalae</taxon>
        <taxon>rosids</taxon>
        <taxon>fabids</taxon>
        <taxon>Fagales</taxon>
        <taxon>Myricaceae</taxon>
        <taxon>Morella</taxon>
    </lineage>
</organism>
<comment type="caution">
    <text evidence="2">The sequence shown here is derived from an EMBL/GenBank/DDBJ whole genome shotgun (WGS) entry which is preliminary data.</text>
</comment>
<evidence type="ECO:0000313" key="3">
    <source>
        <dbReference type="Proteomes" id="UP000516437"/>
    </source>
</evidence>
<keyword evidence="3" id="KW-1185">Reference proteome</keyword>
<evidence type="ECO:0000256" key="1">
    <source>
        <dbReference type="SAM" id="MobiDB-lite"/>
    </source>
</evidence>
<reference evidence="2 3" key="1">
    <citation type="journal article" date="2019" name="Plant Biotechnol. J.">
        <title>The red bayberry genome and genetic basis of sex determination.</title>
        <authorList>
            <person name="Jia H.M."/>
            <person name="Jia H.J."/>
            <person name="Cai Q.L."/>
            <person name="Wang Y."/>
            <person name="Zhao H.B."/>
            <person name="Yang W.F."/>
            <person name="Wang G.Y."/>
            <person name="Li Y.H."/>
            <person name="Zhan D.L."/>
            <person name="Shen Y.T."/>
            <person name="Niu Q.F."/>
            <person name="Chang L."/>
            <person name="Qiu J."/>
            <person name="Zhao L."/>
            <person name="Xie H.B."/>
            <person name="Fu W.Y."/>
            <person name="Jin J."/>
            <person name="Li X.W."/>
            <person name="Jiao Y."/>
            <person name="Zhou C.C."/>
            <person name="Tu T."/>
            <person name="Chai C.Y."/>
            <person name="Gao J.L."/>
            <person name="Fan L.J."/>
            <person name="van de Weg E."/>
            <person name="Wang J.Y."/>
            <person name="Gao Z.S."/>
        </authorList>
    </citation>
    <scope>NUCLEOTIDE SEQUENCE [LARGE SCALE GENOMIC DNA]</scope>
    <source>
        <tissue evidence="2">Leaves</tissue>
    </source>
</reference>
<gene>
    <name evidence="2" type="ORF">CJ030_MR3G026356</name>
</gene>
<dbReference type="AlphaFoldDB" id="A0A6A1W2B7"/>
<feature type="region of interest" description="Disordered" evidence="1">
    <location>
        <begin position="187"/>
        <end position="208"/>
    </location>
</feature>
<dbReference type="Proteomes" id="UP000516437">
    <property type="component" value="Chromosome 3"/>
</dbReference>
<feature type="region of interest" description="Disordered" evidence="1">
    <location>
        <begin position="28"/>
        <end position="76"/>
    </location>
</feature>